<evidence type="ECO:0000259" key="9">
    <source>
        <dbReference type="PROSITE" id="PS50994"/>
    </source>
</evidence>
<protein>
    <recommendedName>
        <fullName evidence="1">RNA-directed DNA polymerase</fullName>
        <ecNumber evidence="1">2.7.7.49</ecNumber>
    </recommendedName>
</protein>
<keyword evidence="5" id="KW-0255">Endonuclease</keyword>
<dbReference type="EC" id="2.7.7.49" evidence="1"/>
<dbReference type="InterPro" id="IPR001584">
    <property type="entry name" value="Integrase_cat-core"/>
</dbReference>
<dbReference type="AlphaFoldDB" id="A0A6L2M886"/>
<feature type="compositionally biased region" description="Polar residues" evidence="8">
    <location>
        <begin position="219"/>
        <end position="243"/>
    </location>
</feature>
<dbReference type="PANTHER" id="PTHR37984">
    <property type="entry name" value="PROTEIN CBG26694"/>
    <property type="match status" value="1"/>
</dbReference>
<dbReference type="InterPro" id="IPR012337">
    <property type="entry name" value="RNaseH-like_sf"/>
</dbReference>
<comment type="caution">
    <text evidence="10">The sequence shown here is derived from an EMBL/GenBank/DDBJ whole genome shotgun (WGS) entry which is preliminary data.</text>
</comment>
<dbReference type="GO" id="GO:0016787">
    <property type="term" value="F:hydrolase activity"/>
    <property type="evidence" value="ECO:0007669"/>
    <property type="project" value="UniProtKB-KW"/>
</dbReference>
<organism evidence="10">
    <name type="scientific">Tanacetum cinerariifolium</name>
    <name type="common">Dalmatian daisy</name>
    <name type="synonym">Chrysanthemum cinerariifolium</name>
    <dbReference type="NCBI Taxonomy" id="118510"/>
    <lineage>
        <taxon>Eukaryota</taxon>
        <taxon>Viridiplantae</taxon>
        <taxon>Streptophyta</taxon>
        <taxon>Embryophyta</taxon>
        <taxon>Tracheophyta</taxon>
        <taxon>Spermatophyta</taxon>
        <taxon>Magnoliopsida</taxon>
        <taxon>eudicotyledons</taxon>
        <taxon>Gunneridae</taxon>
        <taxon>Pentapetalae</taxon>
        <taxon>asterids</taxon>
        <taxon>campanulids</taxon>
        <taxon>Asterales</taxon>
        <taxon>Asteraceae</taxon>
        <taxon>Asteroideae</taxon>
        <taxon>Anthemideae</taxon>
        <taxon>Anthemidinae</taxon>
        <taxon>Tanacetum</taxon>
    </lineage>
</organism>
<dbReference type="EMBL" id="BKCJ010006063">
    <property type="protein sequence ID" value="GEU70158.1"/>
    <property type="molecule type" value="Genomic_DNA"/>
</dbReference>
<evidence type="ECO:0000256" key="7">
    <source>
        <dbReference type="ARBA" id="ARBA00022918"/>
    </source>
</evidence>
<reference evidence="10" key="1">
    <citation type="journal article" date="2019" name="Sci. Rep.">
        <title>Draft genome of Tanacetum cinerariifolium, the natural source of mosquito coil.</title>
        <authorList>
            <person name="Yamashiro T."/>
            <person name="Shiraishi A."/>
            <person name="Satake H."/>
            <person name="Nakayama K."/>
        </authorList>
    </citation>
    <scope>NUCLEOTIDE SEQUENCE</scope>
</reference>
<evidence type="ECO:0000256" key="1">
    <source>
        <dbReference type="ARBA" id="ARBA00012493"/>
    </source>
</evidence>
<evidence type="ECO:0000256" key="5">
    <source>
        <dbReference type="ARBA" id="ARBA00022759"/>
    </source>
</evidence>
<dbReference type="InterPro" id="IPR000477">
    <property type="entry name" value="RT_dom"/>
</dbReference>
<dbReference type="GO" id="GO:0015074">
    <property type="term" value="P:DNA integration"/>
    <property type="evidence" value="ECO:0007669"/>
    <property type="project" value="InterPro"/>
</dbReference>
<dbReference type="Gene3D" id="3.30.70.270">
    <property type="match status" value="1"/>
</dbReference>
<evidence type="ECO:0000256" key="8">
    <source>
        <dbReference type="SAM" id="MobiDB-lite"/>
    </source>
</evidence>
<dbReference type="InterPro" id="IPR043128">
    <property type="entry name" value="Rev_trsase/Diguanyl_cyclase"/>
</dbReference>
<dbReference type="GO" id="GO:0003676">
    <property type="term" value="F:nucleic acid binding"/>
    <property type="evidence" value="ECO:0007669"/>
    <property type="project" value="InterPro"/>
</dbReference>
<dbReference type="Pfam" id="PF00665">
    <property type="entry name" value="rve"/>
    <property type="match status" value="1"/>
</dbReference>
<evidence type="ECO:0000256" key="6">
    <source>
        <dbReference type="ARBA" id="ARBA00022801"/>
    </source>
</evidence>
<evidence type="ECO:0000256" key="3">
    <source>
        <dbReference type="ARBA" id="ARBA00022695"/>
    </source>
</evidence>
<dbReference type="Gene3D" id="3.10.10.10">
    <property type="entry name" value="HIV Type 1 Reverse Transcriptase, subunit A, domain 1"/>
    <property type="match status" value="1"/>
</dbReference>
<dbReference type="Gene3D" id="2.40.70.10">
    <property type="entry name" value="Acid Proteases"/>
    <property type="match status" value="1"/>
</dbReference>
<dbReference type="CDD" id="cd09274">
    <property type="entry name" value="RNase_HI_RT_Ty3"/>
    <property type="match status" value="1"/>
</dbReference>
<dbReference type="SUPFAM" id="SSF56672">
    <property type="entry name" value="DNA/RNA polymerases"/>
    <property type="match status" value="1"/>
</dbReference>
<dbReference type="GO" id="GO:0003964">
    <property type="term" value="F:RNA-directed DNA polymerase activity"/>
    <property type="evidence" value="ECO:0007669"/>
    <property type="project" value="UniProtKB-KW"/>
</dbReference>
<dbReference type="InterPro" id="IPR043502">
    <property type="entry name" value="DNA/RNA_pol_sf"/>
</dbReference>
<dbReference type="CDD" id="cd00303">
    <property type="entry name" value="retropepsin_like"/>
    <property type="match status" value="1"/>
</dbReference>
<keyword evidence="7" id="KW-0695">RNA-directed DNA polymerase</keyword>
<dbReference type="InterPro" id="IPR036397">
    <property type="entry name" value="RNaseH_sf"/>
</dbReference>
<gene>
    <name evidence="10" type="ORF">Tci_042136</name>
</gene>
<dbReference type="InterPro" id="IPR021109">
    <property type="entry name" value="Peptidase_aspartic_dom_sf"/>
</dbReference>
<feature type="domain" description="Integrase catalytic" evidence="9">
    <location>
        <begin position="865"/>
        <end position="987"/>
    </location>
</feature>
<dbReference type="Pfam" id="PF00078">
    <property type="entry name" value="RVT_1"/>
    <property type="match status" value="1"/>
</dbReference>
<accession>A0A6L2M886</accession>
<keyword evidence="3" id="KW-0548">Nucleotidyltransferase</keyword>
<dbReference type="Pfam" id="PF17917">
    <property type="entry name" value="RT_RNaseH"/>
    <property type="match status" value="1"/>
</dbReference>
<evidence type="ECO:0000256" key="4">
    <source>
        <dbReference type="ARBA" id="ARBA00022722"/>
    </source>
</evidence>
<evidence type="ECO:0000256" key="2">
    <source>
        <dbReference type="ARBA" id="ARBA00022679"/>
    </source>
</evidence>
<dbReference type="GO" id="GO:0004519">
    <property type="term" value="F:endonuclease activity"/>
    <property type="evidence" value="ECO:0007669"/>
    <property type="project" value="UniProtKB-KW"/>
</dbReference>
<name>A0A6L2M886_TANCI</name>
<keyword evidence="6" id="KW-0378">Hydrolase</keyword>
<dbReference type="SUPFAM" id="SSF53098">
    <property type="entry name" value="Ribonuclease H-like"/>
    <property type="match status" value="1"/>
</dbReference>
<dbReference type="Gene3D" id="3.30.420.10">
    <property type="entry name" value="Ribonuclease H-like superfamily/Ribonuclease H"/>
    <property type="match status" value="1"/>
</dbReference>
<dbReference type="InterPro" id="IPR050951">
    <property type="entry name" value="Retrovirus_Pol_polyprotein"/>
</dbReference>
<proteinExistence type="predicted"/>
<keyword evidence="4" id="KW-0540">Nuclease</keyword>
<dbReference type="CDD" id="cd01647">
    <property type="entry name" value="RT_LTR"/>
    <property type="match status" value="1"/>
</dbReference>
<sequence>MRFQQRFDESFYEAWDHFNDLLRACPHHGFFELHPLDTFYNALNVNDQDSLNSAAGGNFLDKMPRECLKIIESKSKVRQSRAKAVVSKVSTSSSTPAIPSDIAELKDMVRSLLLDKKNQSSDPAPAPSPTPALIKAGQNVQNQCQSLQIQMANLTDMLSKFVSSNTASSSGSGTLPSNTITNPKEELKCITTRSDVAYQGPTIPTPSKVVKQRTEVTKDQVQTSSSQSTAPIQPSVFQSETQTPVSEPVVAPVSAPMPNLKPSIPYPSRRNNKRRRDQANEQIEKFYEIFKDMRMDECLTLADLGASINLMPLSVWEALSLPELTPTFMTLELADRSVSKPIGIAKDVSVKVGVFHFPADFVVVDFKPDPRVPLILGRCFLKTGRALIDVHKEVLSFSDVTSSGNPTLYDDLIISTTSLTLTPFGDSDFLLFEEADAFLGLEDDPNSPKINPFYYDPEGDILLLKAILNSEPLPPLPNHEQYLPSFKKELKVCEAKTIKSSVDEPPEVELEDLPPHLEYTFLKGDNKLPVIIAKELRDEEKSALIKVEKLLDDGLIYPISDSPWVSPVCIDYRKLNEATHKDHFSLPFTDQMLERLAGNEYYCLLDGFSGYFQIPIDPRDQEKTTFTCLYGKFAYHRMPFGLCNAPGTFQRCMLAIFHDMVEKTMKVFMDNFSVFGNSFENCLSRLDKMLQRCEDTNVCLNWEKSHFMVKEGIVLGHKISKNEIEDDRAKVNVIAKLPHPTTVKDCIKAFQMLKKKLTKAPILIVPNWDLPFELMCDASDFTIEKEMLAVVYAFEKFRSYLIMNKSIVHTDNFALKYLFAKKDAKAILLRWVLLLQEFDFKVFDTKGGENLAADHLSRLENLYENMLDPKEIKEIFPLETLSMVTFRGDSSTLWFADFANYHVGNFIVKAKALPTNDARVVCKFLKSLFAKFGAPRAIISDRGTHFCNDQFAKVMLKYGVTHRLSTAYHPQTSGQVEAFCTAYKTPIGCTPYKLVYGKACHLPIELEHKAYWALKQVNFDLAVVGDYRKVQLNELNELRDHAYENSLIYKEKMKRIHDSKIKNRVFNIGDRVLLFNSRLKIFSGKLKTHWSGPFIITKVFPYGTVELSQANGPNFKVNGHRVKHYFGGDVPQSVVPDLQTFPMNQ</sequence>
<keyword evidence="2" id="KW-0808">Transferase</keyword>
<dbReference type="InterPro" id="IPR041373">
    <property type="entry name" value="RT_RNaseH"/>
</dbReference>
<feature type="compositionally biased region" description="Low complexity" evidence="8">
    <location>
        <begin position="244"/>
        <end position="256"/>
    </location>
</feature>
<dbReference type="PANTHER" id="PTHR37984:SF5">
    <property type="entry name" value="PROTEIN NYNRIN-LIKE"/>
    <property type="match status" value="1"/>
</dbReference>
<dbReference type="PROSITE" id="PS50994">
    <property type="entry name" value="INTEGRASE"/>
    <property type="match status" value="1"/>
</dbReference>
<feature type="region of interest" description="Disordered" evidence="8">
    <location>
        <begin position="198"/>
        <end position="278"/>
    </location>
</feature>
<evidence type="ECO:0000313" key="10">
    <source>
        <dbReference type="EMBL" id="GEU70158.1"/>
    </source>
</evidence>